<dbReference type="PANTHER" id="PTHR44119">
    <property type="entry name" value="MAGNESIUM-CHELATASE SUBUNIT CHLH, CHLOROPLASTIC"/>
    <property type="match status" value="1"/>
</dbReference>
<dbReference type="EMBL" id="JARJLM010000678">
    <property type="protein sequence ID" value="MDF3839397.1"/>
    <property type="molecule type" value="Genomic_DNA"/>
</dbReference>
<name>A0ABT6B4N0_9BURK</name>
<feature type="non-terminal residue" evidence="2">
    <location>
        <position position="1"/>
    </location>
</feature>
<organism evidence="2 3">
    <name type="scientific">Cupriavidus basilensis</name>
    <dbReference type="NCBI Taxonomy" id="68895"/>
    <lineage>
        <taxon>Bacteria</taxon>
        <taxon>Pseudomonadati</taxon>
        <taxon>Pseudomonadota</taxon>
        <taxon>Betaproteobacteria</taxon>
        <taxon>Burkholderiales</taxon>
        <taxon>Burkholderiaceae</taxon>
        <taxon>Cupriavidus</taxon>
    </lineage>
</organism>
<keyword evidence="2" id="KW-0436">Ligase</keyword>
<accession>A0ABT6B4N0</accession>
<reference evidence="2 3" key="1">
    <citation type="submission" date="2023-03" db="EMBL/GenBank/DDBJ databases">
        <title>Draft assemblies of triclosan tolerant bacteria isolated from returned activated sludge.</title>
        <authorList>
            <person name="Van Hamelsveld S."/>
        </authorList>
    </citation>
    <scope>NUCLEOTIDE SEQUENCE [LARGE SCALE GENOMIC DNA]</scope>
    <source>
        <strain evidence="2 3">GW210010_S58</strain>
    </source>
</reference>
<dbReference type="Proteomes" id="UP001216674">
    <property type="component" value="Unassembled WGS sequence"/>
</dbReference>
<dbReference type="PANTHER" id="PTHR44119:SF4">
    <property type="entry name" value="AEROBIC COBALTOCHELATASE SUBUNIT COBN"/>
    <property type="match status" value="1"/>
</dbReference>
<protein>
    <submittedName>
        <fullName evidence="2">Cobaltochelatase subunit CobN</fullName>
        <ecNumber evidence="2">6.6.1.2</ecNumber>
    </submittedName>
</protein>
<evidence type="ECO:0000313" key="2">
    <source>
        <dbReference type="EMBL" id="MDF3839397.1"/>
    </source>
</evidence>
<dbReference type="InterPro" id="IPR003672">
    <property type="entry name" value="CobN/Mg_chltase"/>
</dbReference>
<evidence type="ECO:0000259" key="1">
    <source>
        <dbReference type="Pfam" id="PF02514"/>
    </source>
</evidence>
<comment type="caution">
    <text evidence="2">The sequence shown here is derived from an EMBL/GenBank/DDBJ whole genome shotgun (WGS) entry which is preliminary data.</text>
</comment>
<keyword evidence="3" id="KW-1185">Reference proteome</keyword>
<proteinExistence type="predicted"/>
<evidence type="ECO:0000313" key="3">
    <source>
        <dbReference type="Proteomes" id="UP001216674"/>
    </source>
</evidence>
<feature type="domain" description="CobN/magnesium chelatase" evidence="1">
    <location>
        <begin position="3"/>
        <end position="228"/>
    </location>
</feature>
<dbReference type="Pfam" id="PF02514">
    <property type="entry name" value="CobN-Mg_chel"/>
    <property type="match status" value="1"/>
</dbReference>
<dbReference type="GO" id="GO:0051116">
    <property type="term" value="F:cobaltochelatase activity"/>
    <property type="evidence" value="ECO:0007669"/>
    <property type="project" value="UniProtKB-EC"/>
</dbReference>
<dbReference type="EC" id="6.6.1.2" evidence="2"/>
<dbReference type="RefSeq" id="WP_276269116.1">
    <property type="nucleotide sequence ID" value="NZ_JARJLM010000678.1"/>
</dbReference>
<sequence>PAGEARRRAGWRVFGARPGGYSTGLQDLIDGRGWQDDHDLAQAYLHAGGHAYGQGTDGVEARASFAERLASLDAVVQNQDNREHDLLDANDYYQFQGGMAAAARAFGGAQPAVYHGDHSNPAAPRIRTLQEEISRVIRARVVNPKWIAGVKRHGYKGAFEMAATVDYLFGFDATTRVVADHQYALVTDAYVNDADTRAFLRQHNPRALHAICERLLEAVQRGLWQEPGAHRAQLEQHLLDSEQALEGTPT</sequence>
<gene>
    <name evidence="2" type="ORF">P3W85_41635</name>
</gene>